<organism evidence="2 3">
    <name type="scientific">Thalictrum thalictroides</name>
    <name type="common">Rue-anemone</name>
    <name type="synonym">Anemone thalictroides</name>
    <dbReference type="NCBI Taxonomy" id="46969"/>
    <lineage>
        <taxon>Eukaryota</taxon>
        <taxon>Viridiplantae</taxon>
        <taxon>Streptophyta</taxon>
        <taxon>Embryophyta</taxon>
        <taxon>Tracheophyta</taxon>
        <taxon>Spermatophyta</taxon>
        <taxon>Magnoliopsida</taxon>
        <taxon>Ranunculales</taxon>
        <taxon>Ranunculaceae</taxon>
        <taxon>Thalictroideae</taxon>
        <taxon>Thalictrum</taxon>
    </lineage>
</organism>
<dbReference type="AlphaFoldDB" id="A0A7J6VQH8"/>
<evidence type="ECO:0000256" key="1">
    <source>
        <dbReference type="SAM" id="MobiDB-lite"/>
    </source>
</evidence>
<reference evidence="2 3" key="1">
    <citation type="submission" date="2020-06" db="EMBL/GenBank/DDBJ databases">
        <title>Transcriptomic and genomic resources for Thalictrum thalictroides and T. hernandezii: Facilitating candidate gene discovery in an emerging model plant lineage.</title>
        <authorList>
            <person name="Arias T."/>
            <person name="Riano-Pachon D.M."/>
            <person name="Di Stilio V.S."/>
        </authorList>
    </citation>
    <scope>NUCLEOTIDE SEQUENCE [LARGE SCALE GENOMIC DNA]</scope>
    <source>
        <strain evidence="3">cv. WT478/WT964</strain>
        <tissue evidence="2">Leaves</tissue>
    </source>
</reference>
<protein>
    <submittedName>
        <fullName evidence="2">Uncharacterized protein</fullName>
    </submittedName>
</protein>
<keyword evidence="3" id="KW-1185">Reference proteome</keyword>
<name>A0A7J6VQH8_THATH</name>
<dbReference type="Proteomes" id="UP000554482">
    <property type="component" value="Unassembled WGS sequence"/>
</dbReference>
<comment type="caution">
    <text evidence="2">The sequence shown here is derived from an EMBL/GenBank/DDBJ whole genome shotgun (WGS) entry which is preliminary data.</text>
</comment>
<gene>
    <name evidence="2" type="ORF">FRX31_023386</name>
</gene>
<accession>A0A7J6VQH8</accession>
<sequence length="75" mass="7822">MKFDGPKRGPVAAMERGRGQWAVGPSQMDSIGHPPLTLPPCSAEGETGLGVKISSKKGVLTKPLNKTDSPLPVLT</sequence>
<evidence type="ECO:0000313" key="3">
    <source>
        <dbReference type="Proteomes" id="UP000554482"/>
    </source>
</evidence>
<evidence type="ECO:0000313" key="2">
    <source>
        <dbReference type="EMBL" id="KAF5187027.1"/>
    </source>
</evidence>
<feature type="region of interest" description="Disordered" evidence="1">
    <location>
        <begin position="1"/>
        <end position="36"/>
    </location>
</feature>
<dbReference type="EMBL" id="JABWDY010028532">
    <property type="protein sequence ID" value="KAF5187027.1"/>
    <property type="molecule type" value="Genomic_DNA"/>
</dbReference>
<proteinExistence type="predicted"/>